<comment type="caution">
    <text evidence="3">The sequence shown here is derived from an EMBL/GenBank/DDBJ whole genome shotgun (WGS) entry which is preliminary data.</text>
</comment>
<dbReference type="EMBL" id="ML986596">
    <property type="protein sequence ID" value="KAF2266617.1"/>
    <property type="molecule type" value="Genomic_DNA"/>
</dbReference>
<feature type="compositionally biased region" description="Polar residues" evidence="1">
    <location>
        <begin position="1"/>
        <end position="18"/>
    </location>
</feature>
<keyword evidence="4" id="KW-1185">Reference proteome</keyword>
<gene>
    <name evidence="3" type="ORF">CC78DRAFT_577927</name>
</gene>
<accession>A0A9P4KCA6</accession>
<keyword evidence="2" id="KW-0812">Transmembrane</keyword>
<feature type="transmembrane region" description="Helical" evidence="2">
    <location>
        <begin position="36"/>
        <end position="54"/>
    </location>
</feature>
<protein>
    <submittedName>
        <fullName evidence="3">Uncharacterized protein</fullName>
    </submittedName>
</protein>
<evidence type="ECO:0000313" key="4">
    <source>
        <dbReference type="Proteomes" id="UP000800093"/>
    </source>
</evidence>
<dbReference type="Proteomes" id="UP000800093">
    <property type="component" value="Unassembled WGS sequence"/>
</dbReference>
<evidence type="ECO:0000256" key="1">
    <source>
        <dbReference type="SAM" id="MobiDB-lite"/>
    </source>
</evidence>
<sequence length="117" mass="13230">MSPPTLTSTTGASSNPLETTEHPTDLLAPWRPLMHIRTPFFLWLFLFFSSLALAPRPVRKDMEDDEVSWSLQNGLESPVRAHDDVAAYCIKRDLPSTPVYYPNTKIVRRVFTLSLAA</sequence>
<proteinExistence type="predicted"/>
<keyword evidence="2" id="KW-1133">Transmembrane helix</keyword>
<feature type="region of interest" description="Disordered" evidence="1">
    <location>
        <begin position="1"/>
        <end position="23"/>
    </location>
</feature>
<name>A0A9P4KCA6_9PLEO</name>
<evidence type="ECO:0000256" key="2">
    <source>
        <dbReference type="SAM" id="Phobius"/>
    </source>
</evidence>
<organism evidence="3 4">
    <name type="scientific">Lojkania enalia</name>
    <dbReference type="NCBI Taxonomy" id="147567"/>
    <lineage>
        <taxon>Eukaryota</taxon>
        <taxon>Fungi</taxon>
        <taxon>Dikarya</taxon>
        <taxon>Ascomycota</taxon>
        <taxon>Pezizomycotina</taxon>
        <taxon>Dothideomycetes</taxon>
        <taxon>Pleosporomycetidae</taxon>
        <taxon>Pleosporales</taxon>
        <taxon>Pleosporales incertae sedis</taxon>
        <taxon>Lojkania</taxon>
    </lineage>
</organism>
<evidence type="ECO:0000313" key="3">
    <source>
        <dbReference type="EMBL" id="KAF2266617.1"/>
    </source>
</evidence>
<dbReference type="AlphaFoldDB" id="A0A9P4KCA6"/>
<reference evidence="4" key="1">
    <citation type="journal article" date="2020" name="Stud. Mycol.">
        <title>101 Dothideomycetes genomes: A test case for predicting lifestyles and emergence of pathogens.</title>
        <authorList>
            <person name="Haridas S."/>
            <person name="Albert R."/>
            <person name="Binder M."/>
            <person name="Bloem J."/>
            <person name="LaButti K."/>
            <person name="Salamov A."/>
            <person name="Andreopoulos B."/>
            <person name="Baker S."/>
            <person name="Barry K."/>
            <person name="Bills G."/>
            <person name="Bluhm B."/>
            <person name="Cannon C."/>
            <person name="Castanera R."/>
            <person name="Culley D."/>
            <person name="Daum C."/>
            <person name="Ezra D."/>
            <person name="Gonzalez J."/>
            <person name="Henrissat B."/>
            <person name="Kuo A."/>
            <person name="Liang C."/>
            <person name="Lipzen A."/>
            <person name="Lutzoni F."/>
            <person name="Magnuson J."/>
            <person name="Mondo S."/>
            <person name="Nolan M."/>
            <person name="Ohm R."/>
            <person name="Pangilinan J."/>
            <person name="Park H.-J."/>
            <person name="Ramirez L."/>
            <person name="Alfaro M."/>
            <person name="Sun H."/>
            <person name="Tritt A."/>
            <person name="Yoshinaga Y."/>
            <person name="Zwiers L.-H."/>
            <person name="Turgeon B."/>
            <person name="Goodwin S."/>
            <person name="Spatafora J."/>
            <person name="Crous P."/>
            <person name="Grigoriev I."/>
        </authorList>
    </citation>
    <scope>NUCLEOTIDE SEQUENCE [LARGE SCALE GENOMIC DNA]</scope>
    <source>
        <strain evidence="4">CBS 304.66</strain>
    </source>
</reference>
<keyword evidence="2" id="KW-0472">Membrane</keyword>